<dbReference type="Pfam" id="PF00169">
    <property type="entry name" value="PH"/>
    <property type="match status" value="1"/>
</dbReference>
<feature type="region of interest" description="Disordered" evidence="3">
    <location>
        <begin position="60"/>
        <end position="94"/>
    </location>
</feature>
<evidence type="ECO:0000256" key="1">
    <source>
        <dbReference type="ARBA" id="ARBA00022618"/>
    </source>
</evidence>
<accession>A0A507QVS6</accession>
<sequence>MVNGAGQQRPLSELSPVAQRRNSPVWNQNTKKMAHGNSSPLEVSSSFNASASPRLFWKGRESASPFSQGSENRAPYDPEASFSGSKRPSVENLKKFSRVRNSRIFAHEQNNEYDPAHIHAPQRPLVARGLSQRKSQDSAGRDSQPAPKDQKLESRETSEQPENGNPARPASPSKDQTSPAKSSLSKGSRFGPKGAAMNPSNEIWLDGNRQFKSVTFDAAPPQINEYEMTTPDPSTIASDSHEGSEDSEEDEGNISFDHDSSIDRDDSFDASLEDIEKTPVVLPEDWRFVSPGNANDDLVNEDEDPFTEHVEKRTLDDVQDSHIDSQDSNAERRPLPPLPSTRMASPRPSSAGRLSRAFDLDNNKRILPSPPASASFGQSESSERELEQASMSLEDKLRLMMLGETGHKNEQAGHEEQHDEQVSREESSAEGERKETLRMEDSREHEDVDFIALDGLSSPRISRESILRDIRKSDSYLDDSYECSSQIESSSIQYGQYDPDFPIQSLENQADNTENSVNIKEEEQDDDIYAIPDYYEHDHDENPLPDNEHHVPDDDDESRYSRLSTEETHEESVHSKGSDDSQVTAIAAEQTEQADDDESTNKDQEEPRGEETAAPDGAADQEIPERPETPQGKEYHLSDEEPSTPGSVIHHSVDYDNHTDESVPDPVATVKAPGGKLKTRPSLTPADVESMAATRRRISGQQPPMPALSKQVSNESQKSAADDSEPETKEALQEAPRLPPPSRKESQRQSSLVKLDIPFSIQEESLGFGLDKEFDRVMETQKVAFEKALSQSRFPLFYTHAATHSQEAVTSQDANTSNSGLPTDTYASKQRGYLMRHNTKVIVASSSNVDDEPVSSGNGTTSEPRSTRSAGSSPRKASQQTWTTVPWNSQPRRASIKMAGGIPKKKPVPGPVPPLPGHASNVQDVLTGAEESEPPFNEVFEEGEERGRLFVKVVGIKYLDLPLPKGERSYFSLTLDNGLHCVTTSWLELGKSAPIGQEFELIVQNDLEFQLTLQMKVDESKFNTPEVVTASPTRQKPSTFSRVFASPRKRKEMDLKQQLMMQQQKSNNANPGAWDKLRTLIARDGSFARSYVALSDHEKQAFGRPYTVDVSCFNEWAIDDQPSSVKSKKSTASNCSQRRPPYKIGKLELQLLFVPKPKGAKDEDMPKSMNACVREMREAESVASRSFEGFLSQQGGDCPYWRRRFFKLQGSKLTAYHETTRQPRATINLAKAAKLIDDRSILTQRETTTKGGGRRKSAFAEEEEGYMFVEEGFRIRFGNGEVIDFYADSAADKEKWLDVLADAVGKGPTPGNGQARAWTELVLKYERQQKMKREADRLLGNSAGTAPQSTSRKEASPLLTSSAYSRSSMQLPPSASPSNLPRPSHKHAHSQPEARSAEARRQKTRSLMF</sequence>
<feature type="region of interest" description="Disordered" evidence="3">
    <location>
        <begin position="844"/>
        <end position="892"/>
    </location>
</feature>
<feature type="compositionally biased region" description="Basic and acidic residues" evidence="3">
    <location>
        <begin position="306"/>
        <end position="334"/>
    </location>
</feature>
<evidence type="ECO:0000256" key="2">
    <source>
        <dbReference type="ARBA" id="ARBA00023306"/>
    </source>
</evidence>
<dbReference type="EMBL" id="VIFY01000085">
    <property type="protein sequence ID" value="TQB71233.1"/>
    <property type="molecule type" value="Genomic_DNA"/>
</dbReference>
<organism evidence="5 6">
    <name type="scientific">Monascus purpureus</name>
    <name type="common">Red mold</name>
    <name type="synonym">Monascus anka</name>
    <dbReference type="NCBI Taxonomy" id="5098"/>
    <lineage>
        <taxon>Eukaryota</taxon>
        <taxon>Fungi</taxon>
        <taxon>Dikarya</taxon>
        <taxon>Ascomycota</taxon>
        <taxon>Pezizomycotina</taxon>
        <taxon>Eurotiomycetes</taxon>
        <taxon>Eurotiomycetidae</taxon>
        <taxon>Eurotiales</taxon>
        <taxon>Aspergillaceae</taxon>
        <taxon>Monascus</taxon>
    </lineage>
</organism>
<dbReference type="PANTHER" id="PTHR36100:SF1">
    <property type="entry name" value="BUD SITE SELECTION PROTEIN 4"/>
    <property type="match status" value="1"/>
</dbReference>
<feature type="compositionally biased region" description="Basic and acidic residues" evidence="3">
    <location>
        <begin position="107"/>
        <end position="117"/>
    </location>
</feature>
<comment type="caution">
    <text evidence="5">The sequence shown here is derived from an EMBL/GenBank/DDBJ whole genome shotgun (WGS) entry which is preliminary data.</text>
</comment>
<feature type="region of interest" description="Disordered" evidence="3">
    <location>
        <begin position="1"/>
        <end position="46"/>
    </location>
</feature>
<name>A0A507QVS6_MONPU</name>
<feature type="region of interest" description="Disordered" evidence="3">
    <location>
        <begin position="1333"/>
        <end position="1409"/>
    </location>
</feature>
<keyword evidence="1" id="KW-0132">Cell division</keyword>
<feature type="compositionally biased region" description="Basic and acidic residues" evidence="3">
    <location>
        <begin position="623"/>
        <end position="639"/>
    </location>
</feature>
<feature type="compositionally biased region" description="Polar residues" evidence="3">
    <location>
        <begin position="710"/>
        <end position="719"/>
    </location>
</feature>
<dbReference type="Proteomes" id="UP000319663">
    <property type="component" value="Unassembled WGS sequence"/>
</dbReference>
<feature type="compositionally biased region" description="Basic and acidic residues" evidence="3">
    <location>
        <begin position="651"/>
        <end position="661"/>
    </location>
</feature>
<dbReference type="Gene3D" id="2.30.29.30">
    <property type="entry name" value="Pleckstrin-homology domain (PH domain)/Phosphotyrosine-binding domain (PTB)"/>
    <property type="match status" value="1"/>
</dbReference>
<keyword evidence="6" id="KW-1185">Reference proteome</keyword>
<evidence type="ECO:0000256" key="3">
    <source>
        <dbReference type="SAM" id="MobiDB-lite"/>
    </source>
</evidence>
<dbReference type="Pfam" id="PF08174">
    <property type="entry name" value="Anillin"/>
    <property type="match status" value="1"/>
</dbReference>
<feature type="compositionally biased region" description="Polar residues" evidence="3">
    <location>
        <begin position="1358"/>
        <end position="1381"/>
    </location>
</feature>
<feature type="compositionally biased region" description="Basic and acidic residues" evidence="3">
    <location>
        <begin position="381"/>
        <end position="398"/>
    </location>
</feature>
<evidence type="ECO:0000259" key="4">
    <source>
        <dbReference type="PROSITE" id="PS50003"/>
    </source>
</evidence>
<gene>
    <name evidence="5" type="primary">BUD4</name>
    <name evidence="5" type="ORF">MPDQ_007705</name>
</gene>
<feature type="compositionally biased region" description="Basic and acidic residues" evidence="3">
    <location>
        <begin position="256"/>
        <end position="267"/>
    </location>
</feature>
<evidence type="ECO:0000313" key="5">
    <source>
        <dbReference type="EMBL" id="TQB71233.1"/>
    </source>
</evidence>
<feature type="compositionally biased region" description="Basic and acidic residues" evidence="3">
    <location>
        <begin position="1390"/>
        <end position="1401"/>
    </location>
</feature>
<dbReference type="CDD" id="cd13278">
    <property type="entry name" value="PH_Bud4"/>
    <property type="match status" value="1"/>
</dbReference>
<dbReference type="GO" id="GO:0051301">
    <property type="term" value="P:cell division"/>
    <property type="evidence" value="ECO:0007669"/>
    <property type="project" value="UniProtKB-KW"/>
</dbReference>
<dbReference type="InterPro" id="IPR012966">
    <property type="entry name" value="AHD"/>
</dbReference>
<dbReference type="InterPro" id="IPR011993">
    <property type="entry name" value="PH-like_dom_sf"/>
</dbReference>
<dbReference type="FunFam" id="2.30.29.30:FF:000311">
    <property type="entry name" value="GTP binding protein (Bud4)"/>
    <property type="match status" value="1"/>
</dbReference>
<feature type="domain" description="PH" evidence="4">
    <location>
        <begin position="1184"/>
        <end position="1305"/>
    </location>
</feature>
<feature type="compositionally biased region" description="Basic and acidic residues" evidence="3">
    <location>
        <begin position="599"/>
        <end position="611"/>
    </location>
</feature>
<dbReference type="InterPro" id="IPR052007">
    <property type="entry name" value="Bud4"/>
</dbReference>
<dbReference type="GO" id="GO:0005525">
    <property type="term" value="F:GTP binding"/>
    <property type="evidence" value="ECO:0007669"/>
    <property type="project" value="TreeGrafter"/>
</dbReference>
<feature type="compositionally biased region" description="Basic and acidic residues" evidence="3">
    <location>
        <begin position="405"/>
        <end position="444"/>
    </location>
</feature>
<evidence type="ECO:0000313" key="6">
    <source>
        <dbReference type="Proteomes" id="UP000319663"/>
    </source>
</evidence>
<feature type="region of interest" description="Disordered" evidence="3">
    <location>
        <begin position="107"/>
        <end position="444"/>
    </location>
</feature>
<dbReference type="OrthoDB" id="2123378at2759"/>
<protein>
    <submittedName>
        <fullName evidence="5">Bud site selection protein bud4</fullName>
    </submittedName>
</protein>
<dbReference type="SUPFAM" id="SSF50729">
    <property type="entry name" value="PH domain-like"/>
    <property type="match status" value="1"/>
</dbReference>
<feature type="compositionally biased region" description="Polar residues" evidence="3">
    <location>
        <begin position="855"/>
        <end position="892"/>
    </location>
</feature>
<dbReference type="PROSITE" id="PS50003">
    <property type="entry name" value="PH_DOMAIN"/>
    <property type="match status" value="1"/>
</dbReference>
<feature type="region of interest" description="Disordered" evidence="3">
    <location>
        <begin position="806"/>
        <end position="827"/>
    </location>
</feature>
<proteinExistence type="predicted"/>
<feature type="compositionally biased region" description="Basic and acidic residues" evidence="3">
    <location>
        <begin position="148"/>
        <end position="158"/>
    </location>
</feature>
<feature type="compositionally biased region" description="Polar residues" evidence="3">
    <location>
        <begin position="1"/>
        <end position="10"/>
    </location>
</feature>
<feature type="region of interest" description="Disordered" evidence="3">
    <location>
        <begin position="486"/>
        <end position="751"/>
    </location>
</feature>
<feature type="compositionally biased region" description="Polar residues" evidence="3">
    <location>
        <begin position="20"/>
        <end position="46"/>
    </location>
</feature>
<feature type="compositionally biased region" description="Polar residues" evidence="3">
    <location>
        <begin position="173"/>
        <end position="186"/>
    </location>
</feature>
<reference evidence="5 6" key="1">
    <citation type="submission" date="2019-06" db="EMBL/GenBank/DDBJ databases">
        <title>Wine fermentation using esterase from Monascus purpureus.</title>
        <authorList>
            <person name="Geng C."/>
            <person name="Zhang Y."/>
        </authorList>
    </citation>
    <scope>NUCLEOTIDE SEQUENCE [LARGE SCALE GENOMIC DNA]</scope>
    <source>
        <strain evidence="5">HQ1</strain>
    </source>
</reference>
<feature type="compositionally biased region" description="Polar residues" evidence="3">
    <location>
        <begin position="505"/>
        <end position="518"/>
    </location>
</feature>
<dbReference type="PANTHER" id="PTHR36100">
    <property type="entry name" value="BUD SITE SELECTION PROTEIN 4"/>
    <property type="match status" value="1"/>
</dbReference>
<dbReference type="STRING" id="5098.A0A507QVS6"/>
<dbReference type="SMART" id="SM00233">
    <property type="entry name" value="PH"/>
    <property type="match status" value="1"/>
</dbReference>
<keyword evidence="2" id="KW-0131">Cell cycle</keyword>
<dbReference type="InterPro" id="IPR001849">
    <property type="entry name" value="PH_domain"/>
</dbReference>
<feature type="compositionally biased region" description="Basic and acidic residues" evidence="3">
    <location>
        <begin position="534"/>
        <end position="579"/>
    </location>
</feature>